<dbReference type="Proteomes" id="UP000078237">
    <property type="component" value="Unassembled WGS sequence"/>
</dbReference>
<dbReference type="AlphaFoldDB" id="A0A175W1B1"/>
<protein>
    <submittedName>
        <fullName evidence="1">Uncharacterized protein</fullName>
    </submittedName>
</protein>
<reference evidence="1 2" key="1">
    <citation type="journal article" date="2016" name="Genome Announc.">
        <title>Genome Sequence of Madurella mycetomatis mm55, Isolated from a Human Mycetoma Case in Sudan.</title>
        <authorList>
            <person name="Smit S."/>
            <person name="Derks M.F."/>
            <person name="Bervoets S."/>
            <person name="Fahal A."/>
            <person name="van Leeuwen W."/>
            <person name="van Belkum A."/>
            <person name="van de Sande W.W."/>
        </authorList>
    </citation>
    <scope>NUCLEOTIDE SEQUENCE [LARGE SCALE GENOMIC DNA]</scope>
    <source>
        <strain evidence="2">mm55</strain>
    </source>
</reference>
<dbReference type="OrthoDB" id="3439512at2759"/>
<keyword evidence="2" id="KW-1185">Reference proteome</keyword>
<proteinExistence type="predicted"/>
<sequence>MRLYLRWSGVCETGAGQTSFDNQWISDRYKRNAPASYHLPKTFSEFPHTAIWDDLDRESKTLAIRDIATEEQLAEIAASSGVTMSHDISRRLVYIGGHAEKPVSEIQGRLNVLLAIKKLSTRRVQIEHVLYAEDYVGRNATDLTAETRYLANIDRVRVRSLENSYKTLYQEGVSI</sequence>
<dbReference type="VEuPathDB" id="FungiDB:MMYC01_205016"/>
<evidence type="ECO:0000313" key="1">
    <source>
        <dbReference type="EMBL" id="KXX77422.1"/>
    </source>
</evidence>
<evidence type="ECO:0000313" key="2">
    <source>
        <dbReference type="Proteomes" id="UP000078237"/>
    </source>
</evidence>
<organism evidence="1 2">
    <name type="scientific">Madurella mycetomatis</name>
    <dbReference type="NCBI Taxonomy" id="100816"/>
    <lineage>
        <taxon>Eukaryota</taxon>
        <taxon>Fungi</taxon>
        <taxon>Dikarya</taxon>
        <taxon>Ascomycota</taxon>
        <taxon>Pezizomycotina</taxon>
        <taxon>Sordariomycetes</taxon>
        <taxon>Sordariomycetidae</taxon>
        <taxon>Sordariales</taxon>
        <taxon>Sordariales incertae sedis</taxon>
        <taxon>Madurella</taxon>
    </lineage>
</organism>
<dbReference type="EMBL" id="LCTW02000161">
    <property type="protein sequence ID" value="KXX77422.1"/>
    <property type="molecule type" value="Genomic_DNA"/>
</dbReference>
<comment type="caution">
    <text evidence="1">The sequence shown here is derived from an EMBL/GenBank/DDBJ whole genome shotgun (WGS) entry which is preliminary data.</text>
</comment>
<accession>A0A175W1B1</accession>
<name>A0A175W1B1_9PEZI</name>
<gene>
    <name evidence="1" type="ORF">MMYC01_205016</name>
</gene>